<reference evidence="9 10" key="2">
    <citation type="journal article" date="2014" name="Int. J. Syst. Evol. Microbiol.">
        <title>Methanobacterium paludis sp. nov. and a novel strain of Methanobacterium lacus isolated from northern peatlands.</title>
        <authorList>
            <person name="Cadillo-Quiroz H."/>
            <person name="Brauer S.L."/>
            <person name="Goodson N."/>
            <person name="Yavitt J.B."/>
            <person name="Zinder S.H."/>
        </authorList>
    </citation>
    <scope>NUCLEOTIDE SEQUENCE [LARGE SCALE GENOMIC DNA]</scope>
    <source>
        <strain evidence="9 10">AL-21</strain>
    </source>
</reference>
<gene>
    <name evidence="9" type="ordered locus">Metbo_1301</name>
</gene>
<dbReference type="InterPro" id="IPR050814">
    <property type="entry name" value="Myo-inositol_Transporter"/>
</dbReference>
<evidence type="ECO:0000256" key="4">
    <source>
        <dbReference type="ARBA" id="ARBA00022692"/>
    </source>
</evidence>
<proteinExistence type="inferred from homology"/>
<dbReference type="OrthoDB" id="70539at2157"/>
<evidence type="ECO:0000256" key="2">
    <source>
        <dbReference type="ARBA" id="ARBA00010992"/>
    </source>
</evidence>
<accession>F0T7H5</accession>
<comment type="subcellular location">
    <subcellularLocation>
        <location evidence="1">Membrane</location>
        <topology evidence="1">Multi-pass membrane protein</topology>
    </subcellularLocation>
</comment>
<dbReference type="eggNOG" id="arCOG02685">
    <property type="taxonomic scope" value="Archaea"/>
</dbReference>
<sequence length="453" mass="48875" precursor="true">MLFNKNFKIINIFVILVAAITSIGGLLFGYDTGVISGAILFIREDFLLSTTAQEVTVSAVLIGAVIGASISGILADRYGRKIMIVLASIIFGIGAIFSSVSPNVNALIISRVVVGIAIGMASFIVPLYIAEVAPINIRGALVSLNQLAITLGIVISYMVDLYFAPNGSWRWMLGLAVIPSLILALGMFFMPPSPRWLISKGFESKAVAVLKKIRGIDNVDKEVNEIEQTLLLENEGKWSDLLEPKIRSALIIGIGLAAFQQLTGINTVIYYAPTILEFAGLQTATVTIFATVGIGVVNVLLTVVSILLIDRLGRRPLLLAGITGMIVSLGIMGLAFIIPGLTSSLGWLAVICLMLYVGSFAISLGPIFWLMIAEIYPLRIRGRAMSIVTMINWATNLVVAITFLTIIELLGASGTFWLYGVIAVLSLLFVYYRVPETKGKSLEEIERLCIGRD</sequence>
<evidence type="ECO:0000256" key="6">
    <source>
        <dbReference type="ARBA" id="ARBA00023136"/>
    </source>
</evidence>
<comment type="similarity">
    <text evidence="2">Belongs to the major facilitator superfamily. Sugar transporter (TC 2.A.1.1) family.</text>
</comment>
<dbReference type="STRING" id="877455.Metbo_1301"/>
<dbReference type="InterPro" id="IPR036259">
    <property type="entry name" value="MFS_trans_sf"/>
</dbReference>
<feature type="transmembrane region" description="Helical" evidence="7">
    <location>
        <begin position="171"/>
        <end position="190"/>
    </location>
</feature>
<dbReference type="FunFam" id="1.20.1250.20:FF:000073">
    <property type="entry name" value="MFS myo-inositol transporter, putative"/>
    <property type="match status" value="1"/>
</dbReference>
<keyword evidence="4 7" id="KW-0812">Transmembrane</keyword>
<evidence type="ECO:0000259" key="8">
    <source>
        <dbReference type="PROSITE" id="PS50850"/>
    </source>
</evidence>
<keyword evidence="9" id="KW-0762">Sugar transport</keyword>
<dbReference type="Gene3D" id="1.20.1250.20">
    <property type="entry name" value="MFS general substrate transporter like domains"/>
    <property type="match status" value="1"/>
</dbReference>
<evidence type="ECO:0000313" key="10">
    <source>
        <dbReference type="Proteomes" id="UP000007490"/>
    </source>
</evidence>
<evidence type="ECO:0000256" key="3">
    <source>
        <dbReference type="ARBA" id="ARBA00022448"/>
    </source>
</evidence>
<feature type="transmembrane region" description="Helical" evidence="7">
    <location>
        <begin position="106"/>
        <end position="129"/>
    </location>
</feature>
<feature type="transmembrane region" description="Helical" evidence="7">
    <location>
        <begin position="55"/>
        <end position="75"/>
    </location>
</feature>
<dbReference type="Proteomes" id="UP000007490">
    <property type="component" value="Chromosome"/>
</dbReference>
<dbReference type="InterPro" id="IPR020846">
    <property type="entry name" value="MFS_dom"/>
</dbReference>
<dbReference type="NCBIfam" id="TIGR00879">
    <property type="entry name" value="SP"/>
    <property type="match status" value="1"/>
</dbReference>
<reference evidence="10" key="1">
    <citation type="submission" date="2011-02" db="EMBL/GenBank/DDBJ databases">
        <title>Complete sequence of Methanobacterium sp. AL-21.</title>
        <authorList>
            <consortium name="US DOE Joint Genome Institute"/>
            <person name="Lucas S."/>
            <person name="Copeland A."/>
            <person name="Lapidus A."/>
            <person name="Cheng J.-F."/>
            <person name="Goodwin L."/>
            <person name="Pitluck S."/>
            <person name="Chertkov O."/>
            <person name="Detter J.C."/>
            <person name="Han C."/>
            <person name="Tapia R."/>
            <person name="Land M."/>
            <person name="Hauser L."/>
            <person name="Kyrpides N."/>
            <person name="Ivanova N."/>
            <person name="Mikhailova N."/>
            <person name="Pagani I."/>
            <person name="Cadillo-Quiroz H."/>
            <person name="Imachi H."/>
            <person name="Zinder S."/>
            <person name="Liu W."/>
            <person name="Woyke T."/>
        </authorList>
    </citation>
    <scope>NUCLEOTIDE SEQUENCE [LARGE SCALE GENOMIC DNA]</scope>
    <source>
        <strain evidence="10">AL-21</strain>
    </source>
</reference>
<feature type="transmembrane region" description="Helical" evidence="7">
    <location>
        <begin position="416"/>
        <end position="434"/>
    </location>
</feature>
<keyword evidence="5 7" id="KW-1133">Transmembrane helix</keyword>
<feature type="transmembrane region" description="Helical" evidence="7">
    <location>
        <begin position="344"/>
        <end position="372"/>
    </location>
</feature>
<keyword evidence="10" id="KW-1185">Reference proteome</keyword>
<dbReference type="HOGENOM" id="CLU_001265_30_5_2"/>
<feature type="domain" description="Major facilitator superfamily (MFS) profile" evidence="8">
    <location>
        <begin position="17"/>
        <end position="438"/>
    </location>
</feature>
<dbReference type="InterPro" id="IPR003663">
    <property type="entry name" value="Sugar/inositol_transpt"/>
</dbReference>
<dbReference type="PROSITE" id="PS00217">
    <property type="entry name" value="SUGAR_TRANSPORT_2"/>
    <property type="match status" value="1"/>
</dbReference>
<dbReference type="PANTHER" id="PTHR48020:SF12">
    <property type="entry name" value="PROTON MYO-INOSITOL COTRANSPORTER"/>
    <property type="match status" value="1"/>
</dbReference>
<evidence type="ECO:0000256" key="7">
    <source>
        <dbReference type="SAM" id="Phobius"/>
    </source>
</evidence>
<dbReference type="Pfam" id="PF00083">
    <property type="entry name" value="Sugar_tr"/>
    <property type="match status" value="1"/>
</dbReference>
<dbReference type="AlphaFoldDB" id="F0T7H5"/>
<dbReference type="EMBL" id="CP002551">
    <property type="protein sequence ID" value="ADZ09543.1"/>
    <property type="molecule type" value="Genomic_DNA"/>
</dbReference>
<evidence type="ECO:0000256" key="5">
    <source>
        <dbReference type="ARBA" id="ARBA00022989"/>
    </source>
</evidence>
<organism evidence="9 10">
    <name type="scientific">Methanobacterium lacus (strain AL-21)</name>
    <dbReference type="NCBI Taxonomy" id="877455"/>
    <lineage>
        <taxon>Archaea</taxon>
        <taxon>Methanobacteriati</taxon>
        <taxon>Methanobacteriota</taxon>
        <taxon>Methanomada group</taxon>
        <taxon>Methanobacteria</taxon>
        <taxon>Methanobacteriales</taxon>
        <taxon>Methanobacteriaceae</taxon>
        <taxon>Methanobacterium</taxon>
    </lineage>
</organism>
<feature type="transmembrane region" description="Helical" evidence="7">
    <location>
        <begin position="141"/>
        <end position="159"/>
    </location>
</feature>
<name>F0T7H5_METLA</name>
<feature type="transmembrane region" description="Helical" evidence="7">
    <location>
        <begin position="82"/>
        <end position="100"/>
    </location>
</feature>
<dbReference type="PROSITE" id="PS50850">
    <property type="entry name" value="MFS"/>
    <property type="match status" value="1"/>
</dbReference>
<dbReference type="InterPro" id="IPR005828">
    <property type="entry name" value="MFS_sugar_transport-like"/>
</dbReference>
<dbReference type="PRINTS" id="PR00171">
    <property type="entry name" value="SUGRTRNSPORT"/>
</dbReference>
<dbReference type="KEGG" id="mel:Metbo_1301"/>
<dbReference type="InterPro" id="IPR005829">
    <property type="entry name" value="Sugar_transporter_CS"/>
</dbReference>
<dbReference type="PANTHER" id="PTHR48020">
    <property type="entry name" value="PROTON MYO-INOSITOL COTRANSPORTER"/>
    <property type="match status" value="1"/>
</dbReference>
<feature type="transmembrane region" description="Helical" evidence="7">
    <location>
        <begin position="316"/>
        <end position="338"/>
    </location>
</feature>
<dbReference type="PROSITE" id="PS00216">
    <property type="entry name" value="SUGAR_TRANSPORT_1"/>
    <property type="match status" value="2"/>
</dbReference>
<dbReference type="GO" id="GO:0016020">
    <property type="term" value="C:membrane"/>
    <property type="evidence" value="ECO:0007669"/>
    <property type="project" value="UniProtKB-SubCell"/>
</dbReference>
<keyword evidence="3" id="KW-0813">Transport</keyword>
<feature type="transmembrane region" description="Helical" evidence="7">
    <location>
        <begin position="249"/>
        <end position="272"/>
    </location>
</feature>
<evidence type="ECO:0000256" key="1">
    <source>
        <dbReference type="ARBA" id="ARBA00004141"/>
    </source>
</evidence>
<protein>
    <submittedName>
        <fullName evidence="9">Sugar transporter</fullName>
    </submittedName>
</protein>
<dbReference type="GO" id="GO:0022857">
    <property type="term" value="F:transmembrane transporter activity"/>
    <property type="evidence" value="ECO:0007669"/>
    <property type="project" value="InterPro"/>
</dbReference>
<dbReference type="GeneID" id="10277752"/>
<dbReference type="SUPFAM" id="SSF103473">
    <property type="entry name" value="MFS general substrate transporter"/>
    <property type="match status" value="1"/>
</dbReference>
<dbReference type="RefSeq" id="WP_013644894.1">
    <property type="nucleotide sequence ID" value="NC_015216.1"/>
</dbReference>
<feature type="transmembrane region" description="Helical" evidence="7">
    <location>
        <begin position="284"/>
        <end position="309"/>
    </location>
</feature>
<evidence type="ECO:0000313" key="9">
    <source>
        <dbReference type="EMBL" id="ADZ09543.1"/>
    </source>
</evidence>
<feature type="transmembrane region" description="Helical" evidence="7">
    <location>
        <begin position="12"/>
        <end position="43"/>
    </location>
</feature>
<feature type="transmembrane region" description="Helical" evidence="7">
    <location>
        <begin position="384"/>
        <end position="410"/>
    </location>
</feature>
<keyword evidence="6 7" id="KW-0472">Membrane</keyword>